<dbReference type="InterPro" id="IPR051162">
    <property type="entry name" value="T4SS_component"/>
</dbReference>
<dbReference type="EMBL" id="FNYT01000029">
    <property type="protein sequence ID" value="SEJ82435.1"/>
    <property type="molecule type" value="Genomic_DNA"/>
</dbReference>
<accession>A0A143Z885</accession>
<dbReference type="PANTHER" id="PTHR30121:SF6">
    <property type="entry name" value="SLR6007 PROTEIN"/>
    <property type="match status" value="1"/>
</dbReference>
<dbReference type="STRING" id="640938.TR210_2494"/>
<evidence type="ECO:0000313" key="2">
    <source>
        <dbReference type="EMBL" id="SEJ82435.1"/>
    </source>
</evidence>
<dbReference type="InterPro" id="IPR027417">
    <property type="entry name" value="P-loop_NTPase"/>
</dbReference>
<sequence length="655" mass="75189">MERTMKKSKALQAEVNKKENIAEVYNKAFMAEIQPKGGLVFEDKYVKKADGYETCLHVYDMKTTQNTYWLNQLMQRDEVIAVMDVLTAERDDILKTIDRSIDEFYARALEEKSNIEQLESQMSISTLQRVANEISQRGESIKIVVNRLYLSAATREGLDKKINRLKGELTGLGYKTTILLTGMKEEWDGLFLPLDKQMESNFTINGKYIPARSLGGGYPFHHKSLEDPYGMYLGRTSTNGVVLFDRYMNDNRNRKYSHTFLFGQMRYGKSTLLKKLFEDDYNRDNFIRGFDKAGDFEEVVADKGGAYIDLAGKNGRINWLEVFSTATRSEKDLSVDHVASFHQHIAKCKLMIGMLNSDFTETDLNEFGRMLAAFYVDYGLWVDTNEPEAQQQTAIAGRPSADYPILIDLLAFMTQKYQQVIEREAPTPARRVRIEKIRNTLDSMLQENGNIFNGRTTVPNVQDEQVVFYDISSLQSLSSNVFRAQLYTAISMIWNDALRNGRKMKQLYENNQVEWAHIRRFSVYLDECHNVINPDNKASVDYIIQFQREMPKFFGSVLFATQTIDSILKSNLANDTNEALKTIFALCQYKFFFRLDHSEVDTVQRVIGDVLTDSLKGEIPKLQQGETVLTTGATEAFKMKVFVSQEEVDRFKGGN</sequence>
<organism evidence="1 3">
    <name type="scientific">Trichococcus ilyis</name>
    <dbReference type="NCBI Taxonomy" id="640938"/>
    <lineage>
        <taxon>Bacteria</taxon>
        <taxon>Bacillati</taxon>
        <taxon>Bacillota</taxon>
        <taxon>Bacilli</taxon>
        <taxon>Lactobacillales</taxon>
        <taxon>Carnobacteriaceae</taxon>
        <taxon>Trichococcus</taxon>
    </lineage>
</organism>
<evidence type="ECO:0000313" key="3">
    <source>
        <dbReference type="Proteomes" id="UP000076878"/>
    </source>
</evidence>
<reference evidence="1 3" key="1">
    <citation type="submission" date="2016-02" db="EMBL/GenBank/DDBJ databases">
        <authorList>
            <person name="Wen L."/>
            <person name="He K."/>
            <person name="Yang H."/>
        </authorList>
    </citation>
    <scope>NUCLEOTIDE SEQUENCE [LARGE SCALE GENOMIC DNA]</scope>
    <source>
        <strain evidence="1">Trichococcus_R210</strain>
    </source>
</reference>
<dbReference type="PANTHER" id="PTHR30121">
    <property type="entry name" value="UNCHARACTERIZED PROTEIN YJGR-RELATED"/>
    <property type="match status" value="1"/>
</dbReference>
<dbReference type="Proteomes" id="UP000199280">
    <property type="component" value="Unassembled WGS sequence"/>
</dbReference>
<proteinExistence type="predicted"/>
<reference evidence="2 4" key="2">
    <citation type="submission" date="2016-10" db="EMBL/GenBank/DDBJ databases">
        <authorList>
            <person name="Varghese N."/>
            <person name="Submissions S."/>
        </authorList>
    </citation>
    <scope>NUCLEOTIDE SEQUENCE [LARGE SCALE GENOMIC DNA]</scope>
    <source>
        <strain evidence="2 4">DSM 22150</strain>
    </source>
</reference>
<evidence type="ECO:0000313" key="4">
    <source>
        <dbReference type="Proteomes" id="UP000199280"/>
    </source>
</evidence>
<dbReference type="RefSeq" id="WP_068624269.1">
    <property type="nucleotide sequence ID" value="NZ_FJNB01000023.1"/>
</dbReference>
<gene>
    <name evidence="2" type="ORF">SAMN05216375_12921</name>
    <name evidence="1" type="ORF">TR210_2494</name>
</gene>
<dbReference type="EMBL" id="FJNB01000023">
    <property type="protein sequence ID" value="CZR07859.1"/>
    <property type="molecule type" value="Genomic_DNA"/>
</dbReference>
<dbReference type="Gene3D" id="3.40.50.300">
    <property type="entry name" value="P-loop containing nucleotide triphosphate hydrolases"/>
    <property type="match status" value="2"/>
</dbReference>
<dbReference type="OrthoDB" id="9804380at2"/>
<protein>
    <submittedName>
        <fullName evidence="1">Uncharacterized protein</fullName>
    </submittedName>
</protein>
<dbReference type="AlphaFoldDB" id="A0A143Z885"/>
<dbReference type="Proteomes" id="UP000076878">
    <property type="component" value="Unassembled WGS sequence"/>
</dbReference>
<evidence type="ECO:0000313" key="1">
    <source>
        <dbReference type="EMBL" id="CZR07859.1"/>
    </source>
</evidence>
<keyword evidence="4" id="KW-1185">Reference proteome</keyword>
<dbReference type="SUPFAM" id="SSF52540">
    <property type="entry name" value="P-loop containing nucleoside triphosphate hydrolases"/>
    <property type="match status" value="1"/>
</dbReference>
<name>A0A143Z885_9LACT</name>